<keyword evidence="2" id="KW-1185">Reference proteome</keyword>
<sequence>MISSAASWCPRCRSVSAPRERLLVRGGPCQQRTCQRTLARSAAFRPRSSAAGAPHLCRGGRGLFSRAPGLTAASDVRASPEFRRTSAPNVGCAAAHVVRRGCAVASDVATMTTVACGSRPACHCVNRLAGAAQRVASRV</sequence>
<protein>
    <submittedName>
        <fullName evidence="1">Uncharacterized protein</fullName>
    </submittedName>
</protein>
<name>A0A0F6W3X8_9BACT</name>
<dbReference type="Proteomes" id="UP000034883">
    <property type="component" value="Chromosome"/>
</dbReference>
<organism evidence="1 2">
    <name type="scientific">Sandaracinus amylolyticus</name>
    <dbReference type="NCBI Taxonomy" id="927083"/>
    <lineage>
        <taxon>Bacteria</taxon>
        <taxon>Pseudomonadati</taxon>
        <taxon>Myxococcota</taxon>
        <taxon>Polyangia</taxon>
        <taxon>Polyangiales</taxon>
        <taxon>Sandaracinaceae</taxon>
        <taxon>Sandaracinus</taxon>
    </lineage>
</organism>
<accession>A0A0F6W3X8</accession>
<evidence type="ECO:0000313" key="1">
    <source>
        <dbReference type="EMBL" id="AKF06780.1"/>
    </source>
</evidence>
<reference evidence="1 2" key="1">
    <citation type="submission" date="2015-03" db="EMBL/GenBank/DDBJ databases">
        <title>Genome assembly of Sandaracinus amylolyticus DSM 53668.</title>
        <authorList>
            <person name="Sharma G."/>
            <person name="Subramanian S."/>
        </authorList>
    </citation>
    <scope>NUCLEOTIDE SEQUENCE [LARGE SCALE GENOMIC DNA]</scope>
    <source>
        <strain evidence="1 2">DSM 53668</strain>
    </source>
</reference>
<gene>
    <name evidence="1" type="ORF">DB32_003929</name>
</gene>
<evidence type="ECO:0000313" key="2">
    <source>
        <dbReference type="Proteomes" id="UP000034883"/>
    </source>
</evidence>
<dbReference type="AlphaFoldDB" id="A0A0F6W3X8"/>
<dbReference type="EMBL" id="CP011125">
    <property type="protein sequence ID" value="AKF06780.1"/>
    <property type="molecule type" value="Genomic_DNA"/>
</dbReference>
<dbReference type="KEGG" id="samy:DB32_003929"/>
<proteinExistence type="predicted"/>